<organism evidence="3 4">
    <name type="scientific">Polystyrenella longa</name>
    <dbReference type="NCBI Taxonomy" id="2528007"/>
    <lineage>
        <taxon>Bacteria</taxon>
        <taxon>Pseudomonadati</taxon>
        <taxon>Planctomycetota</taxon>
        <taxon>Planctomycetia</taxon>
        <taxon>Planctomycetales</taxon>
        <taxon>Planctomycetaceae</taxon>
        <taxon>Polystyrenella</taxon>
    </lineage>
</organism>
<evidence type="ECO:0000256" key="2">
    <source>
        <dbReference type="SAM" id="SignalP"/>
    </source>
</evidence>
<accession>A0A518CL98</accession>
<dbReference type="OrthoDB" id="237792at2"/>
<dbReference type="KEGG" id="plon:Pla110_17180"/>
<feature type="chain" id="PRO_5022235010" evidence="2">
    <location>
        <begin position="37"/>
        <end position="1172"/>
    </location>
</feature>
<evidence type="ECO:0000313" key="4">
    <source>
        <dbReference type="Proteomes" id="UP000317178"/>
    </source>
</evidence>
<feature type="coiled-coil region" evidence="1">
    <location>
        <begin position="600"/>
        <end position="634"/>
    </location>
</feature>
<feature type="coiled-coil region" evidence="1">
    <location>
        <begin position="883"/>
        <end position="913"/>
    </location>
</feature>
<reference evidence="3 4" key="1">
    <citation type="submission" date="2019-02" db="EMBL/GenBank/DDBJ databases">
        <title>Deep-cultivation of Planctomycetes and their phenomic and genomic characterization uncovers novel biology.</title>
        <authorList>
            <person name="Wiegand S."/>
            <person name="Jogler M."/>
            <person name="Boedeker C."/>
            <person name="Pinto D."/>
            <person name="Vollmers J."/>
            <person name="Rivas-Marin E."/>
            <person name="Kohn T."/>
            <person name="Peeters S.H."/>
            <person name="Heuer A."/>
            <person name="Rast P."/>
            <person name="Oberbeckmann S."/>
            <person name="Bunk B."/>
            <person name="Jeske O."/>
            <person name="Meyerdierks A."/>
            <person name="Storesund J.E."/>
            <person name="Kallscheuer N."/>
            <person name="Luecker S."/>
            <person name="Lage O.M."/>
            <person name="Pohl T."/>
            <person name="Merkel B.J."/>
            <person name="Hornburger P."/>
            <person name="Mueller R.-W."/>
            <person name="Bruemmer F."/>
            <person name="Labrenz M."/>
            <person name="Spormann A.M."/>
            <person name="Op den Camp H."/>
            <person name="Overmann J."/>
            <person name="Amann R."/>
            <person name="Jetten M.S.M."/>
            <person name="Mascher T."/>
            <person name="Medema M.H."/>
            <person name="Devos D.P."/>
            <person name="Kaster A.-K."/>
            <person name="Ovreas L."/>
            <person name="Rohde M."/>
            <person name="Galperin M.Y."/>
            <person name="Jogler C."/>
        </authorList>
    </citation>
    <scope>NUCLEOTIDE SEQUENCE [LARGE SCALE GENOMIC DNA]</scope>
    <source>
        <strain evidence="3 4">Pla110</strain>
    </source>
</reference>
<feature type="coiled-coil region" evidence="1">
    <location>
        <begin position="662"/>
        <end position="703"/>
    </location>
</feature>
<feature type="coiled-coil region" evidence="1">
    <location>
        <begin position="955"/>
        <end position="1017"/>
    </location>
</feature>
<gene>
    <name evidence="3" type="primary">smc_6</name>
    <name evidence="3" type="ORF">Pla110_17180</name>
</gene>
<proteinExistence type="predicted"/>
<keyword evidence="2" id="KW-0732">Signal</keyword>
<dbReference type="AlphaFoldDB" id="A0A518CL98"/>
<dbReference type="Gene3D" id="2.60.120.380">
    <property type="match status" value="2"/>
</dbReference>
<name>A0A518CL98_9PLAN</name>
<protein>
    <submittedName>
        <fullName evidence="3">Chromosome partition protein Smc</fullName>
    </submittedName>
</protein>
<sequence precursor="true">MGSLSNPFRNVRIRYCCFALTVGALLLACYPSVSTAQLPVTTLHSIAPLGDQAGTTVEVTLASGDEVADVTSLIFNHPGITAQPKMQGEGEAAKPVPLKFLVNIAADVPAGTYEVRAEGFFGISNPRRFAVSNLKEFPEAEPNNSFDVATAIELEGVANGAIHAAGEIDCFKFEGKQGQRILAFARAAQLDSRLNAVTELYDANHKRIGFARNNKKYDALVDVVLPADGTYFLKLFDLQFLGSIDHGYRVTVSTAPYIDFVIPASIPPNQVSEVTLYGRNLPGGTASDQMVDGQPLEILKVQITAPEKTDSLPENELFYSSQYDVDGFTYRFQKDNLTSNPVTMYYADAPVGFELEPNDTLEKAQAITIPGEYTGQFQNPGDSDYFTFDATQGAVYYVEVYGQRNGSDADPTFVIEQLSYDAEGKESVKRITLQDDNATELLSPGFTTKTQDPVFRFEVPATGKYRLLVRDRFFDSRGQSEFVYRLAIRPESPDFKLVAVPMKTKLLADATTETGTLSLRKGENLELMVLAGRRDGYAGPIDIQVEGLPAGVTYEIKPVPGNANQFRMILSSATDAAIGTAQLKITGSAHIENPDAIRQLAATQSAVKQQQEALQKQQTELTAKQEAATAANQKIAAAVTAVKAKPEDAEVQKQLIATVQGAATAEQEVAKAQAAVTSVEQAVAQAQEKVKQAETHKQEVSRDVVRTARTGTIAWNTLANVPVIPRLARTLYLSVIDESAPYQIKAEQTEIVLHQGQQFFLPLAVGSPLAGNVELTLAGLDKNQKLTADVVTLTKDQSAGHFRFYAAHDAPAAEYTYYLKSKSTFGYRKHLARMESLQKQQAEQATTIQQSDAALKASLAKVEETTKAVADATTGKATTDQQLVASQTQLKELQAAQTAAQEREKEFAQLSTDLAGVGQQAKASLDRIALLSKNANNEELANSLNATSQQTDLSLKQIQLAVESAQNTLKVAQANSANAAKGVEAQVAAIKTAETAVQTSQKNLETAEANKQAAVAAQQKADADLKAVQAAKVALDEQVKAADAVAKPANIEIYPPSNYFKVTVKPAPAQLTATPADSGQLKQGGEVSVKVNVVRTESFKGPVKLELVLPPGKTGITSDPIELTPEQTEAALILKGTADLAEGDIANVAIRGTADADGPAHFDAVFNLKVIK</sequence>
<dbReference type="Proteomes" id="UP000317178">
    <property type="component" value="Chromosome"/>
</dbReference>
<dbReference type="EMBL" id="CP036281">
    <property type="protein sequence ID" value="QDU79996.1"/>
    <property type="molecule type" value="Genomic_DNA"/>
</dbReference>
<keyword evidence="1" id="KW-0175">Coiled coil</keyword>
<dbReference type="RefSeq" id="WP_144995038.1">
    <property type="nucleotide sequence ID" value="NZ_CP036281.1"/>
</dbReference>
<feature type="signal peptide" evidence="2">
    <location>
        <begin position="1"/>
        <end position="36"/>
    </location>
</feature>
<evidence type="ECO:0000256" key="1">
    <source>
        <dbReference type="SAM" id="Coils"/>
    </source>
</evidence>
<keyword evidence="4" id="KW-1185">Reference proteome</keyword>
<evidence type="ECO:0000313" key="3">
    <source>
        <dbReference type="EMBL" id="QDU79996.1"/>
    </source>
</evidence>